<keyword evidence="2" id="KW-0812">Transmembrane</keyword>
<feature type="domain" description="ABC transporter TMD0" evidence="3">
    <location>
        <begin position="19"/>
        <end position="151"/>
    </location>
</feature>
<evidence type="ECO:0000259" key="3">
    <source>
        <dbReference type="Pfam" id="PF24357"/>
    </source>
</evidence>
<sequence length="193" mass="20376">MAINATADASFGPQLGRGQLDFTLAFEQAIFGIGPSELLLAAASLRISILRQREPLFRVGHLLWAKLTAAALLLGLELVSLVLWSTSPPPARTHVALAAASLAVADVEAMASLLYTEHRHAFSPSLLLSTYLLVSALLDVVGIRSLFLRGDLDALGAVASATLALKLVMTGLEEVPKRGPAALRTSKEMARGL</sequence>
<dbReference type="EMBL" id="JAIZPD010000008">
    <property type="protein sequence ID" value="KAH0961637.1"/>
    <property type="molecule type" value="Genomic_DNA"/>
</dbReference>
<feature type="transmembrane region" description="Helical" evidence="2">
    <location>
        <begin position="126"/>
        <end position="148"/>
    </location>
</feature>
<organism evidence="4 5">
    <name type="scientific">Hirsutella rhossiliensis</name>
    <dbReference type="NCBI Taxonomy" id="111463"/>
    <lineage>
        <taxon>Eukaryota</taxon>
        <taxon>Fungi</taxon>
        <taxon>Dikarya</taxon>
        <taxon>Ascomycota</taxon>
        <taxon>Pezizomycotina</taxon>
        <taxon>Sordariomycetes</taxon>
        <taxon>Hypocreomycetidae</taxon>
        <taxon>Hypocreales</taxon>
        <taxon>Ophiocordycipitaceae</taxon>
        <taxon>Hirsutella</taxon>
    </lineage>
</organism>
<dbReference type="AlphaFoldDB" id="A0A9P8MUI4"/>
<keyword evidence="2" id="KW-1133">Transmembrane helix</keyword>
<dbReference type="RefSeq" id="XP_044719150.1">
    <property type="nucleotide sequence ID" value="XM_044866186.1"/>
</dbReference>
<evidence type="ECO:0000256" key="2">
    <source>
        <dbReference type="SAM" id="Phobius"/>
    </source>
</evidence>
<dbReference type="OrthoDB" id="6500128at2759"/>
<proteinExistence type="predicted"/>
<comment type="caution">
    <text evidence="4">The sequence shown here is derived from an EMBL/GenBank/DDBJ whole genome shotgun (WGS) entry which is preliminary data.</text>
</comment>
<evidence type="ECO:0000256" key="1">
    <source>
        <dbReference type="ARBA" id="ARBA00004141"/>
    </source>
</evidence>
<evidence type="ECO:0000313" key="5">
    <source>
        <dbReference type="Proteomes" id="UP000824596"/>
    </source>
</evidence>
<protein>
    <recommendedName>
        <fullName evidence="3">ABC transporter TMD0 domain-containing protein</fullName>
    </recommendedName>
</protein>
<feature type="transmembrane region" description="Helical" evidence="2">
    <location>
        <begin position="29"/>
        <end position="50"/>
    </location>
</feature>
<dbReference type="InterPro" id="IPR056227">
    <property type="entry name" value="TMD0_ABC"/>
</dbReference>
<name>A0A9P8MUI4_9HYPO</name>
<reference evidence="4" key="1">
    <citation type="submission" date="2021-09" db="EMBL/GenBank/DDBJ databases">
        <title>A high-quality genome of the endoparasitic fungus Hirsutella rhossiliensis with a comparison of Hirsutella genomes reveals transposable elements contributing to genome size variation.</title>
        <authorList>
            <person name="Lin R."/>
            <person name="Jiao Y."/>
            <person name="Sun X."/>
            <person name="Ling J."/>
            <person name="Xie B."/>
            <person name="Cheng X."/>
        </authorList>
    </citation>
    <scope>NUCLEOTIDE SEQUENCE</scope>
    <source>
        <strain evidence="4">HR02</strain>
    </source>
</reference>
<dbReference type="Proteomes" id="UP000824596">
    <property type="component" value="Unassembled WGS sequence"/>
</dbReference>
<keyword evidence="5" id="KW-1185">Reference proteome</keyword>
<keyword evidence="2" id="KW-0472">Membrane</keyword>
<evidence type="ECO:0000313" key="4">
    <source>
        <dbReference type="EMBL" id="KAH0961637.1"/>
    </source>
</evidence>
<accession>A0A9P8MUI4</accession>
<dbReference type="GO" id="GO:0016020">
    <property type="term" value="C:membrane"/>
    <property type="evidence" value="ECO:0007669"/>
    <property type="project" value="UniProtKB-SubCell"/>
</dbReference>
<feature type="transmembrane region" description="Helical" evidence="2">
    <location>
        <begin position="62"/>
        <end position="83"/>
    </location>
</feature>
<dbReference type="Pfam" id="PF24357">
    <property type="entry name" value="TMD0_ABC"/>
    <property type="match status" value="1"/>
</dbReference>
<feature type="transmembrane region" description="Helical" evidence="2">
    <location>
        <begin position="95"/>
        <end position="114"/>
    </location>
</feature>
<gene>
    <name evidence="4" type="ORF">HRG_07715</name>
</gene>
<dbReference type="GeneID" id="68356844"/>
<comment type="subcellular location">
    <subcellularLocation>
        <location evidence="1">Membrane</location>
        <topology evidence="1">Multi-pass membrane protein</topology>
    </subcellularLocation>
</comment>